<gene>
    <name evidence="2" type="ORF">BU26DRAFT_92523</name>
</gene>
<dbReference type="GeneID" id="54589836"/>
<evidence type="ECO:0000313" key="2">
    <source>
        <dbReference type="EMBL" id="KAF2244054.1"/>
    </source>
</evidence>
<proteinExistence type="predicted"/>
<dbReference type="RefSeq" id="XP_033679058.1">
    <property type="nucleotide sequence ID" value="XM_033836506.1"/>
</dbReference>
<protein>
    <recommendedName>
        <fullName evidence="4">Secreted protein</fullName>
    </recommendedName>
</protein>
<name>A0A6A6I0N0_9PLEO</name>
<accession>A0A6A6I0N0</accession>
<dbReference type="AlphaFoldDB" id="A0A6A6I0N0"/>
<feature type="signal peptide" evidence="1">
    <location>
        <begin position="1"/>
        <end position="20"/>
    </location>
</feature>
<dbReference type="Proteomes" id="UP000800094">
    <property type="component" value="Unassembled WGS sequence"/>
</dbReference>
<sequence length="224" mass="24977">MLRKDGWVALILLRASGAISVCPICRLTSLPLNRKANSELVPTSKSDLIRLYDAEYTPRCSANTNIPRTPRQLSMMSHSTSHSHSHKAPRSPCRNMVPDVCFVDWRPLVCTSGDLRQPFKARANDDAVHLNTFQPSALGRPSRFRDLSSSSASIAIRWQRSLAFPRIAVVRTADNTSYSAISSRGGNIHVQPRTTISQSFSPLFIHCSYFEQLRSGYRTVTSCP</sequence>
<evidence type="ECO:0000256" key="1">
    <source>
        <dbReference type="SAM" id="SignalP"/>
    </source>
</evidence>
<evidence type="ECO:0000313" key="3">
    <source>
        <dbReference type="Proteomes" id="UP000800094"/>
    </source>
</evidence>
<reference evidence="2" key="1">
    <citation type="journal article" date="2020" name="Stud. Mycol.">
        <title>101 Dothideomycetes genomes: a test case for predicting lifestyles and emergence of pathogens.</title>
        <authorList>
            <person name="Haridas S."/>
            <person name="Albert R."/>
            <person name="Binder M."/>
            <person name="Bloem J."/>
            <person name="Labutti K."/>
            <person name="Salamov A."/>
            <person name="Andreopoulos B."/>
            <person name="Baker S."/>
            <person name="Barry K."/>
            <person name="Bills G."/>
            <person name="Bluhm B."/>
            <person name="Cannon C."/>
            <person name="Castanera R."/>
            <person name="Culley D."/>
            <person name="Daum C."/>
            <person name="Ezra D."/>
            <person name="Gonzalez J."/>
            <person name="Henrissat B."/>
            <person name="Kuo A."/>
            <person name="Liang C."/>
            <person name="Lipzen A."/>
            <person name="Lutzoni F."/>
            <person name="Magnuson J."/>
            <person name="Mondo S."/>
            <person name="Nolan M."/>
            <person name="Ohm R."/>
            <person name="Pangilinan J."/>
            <person name="Park H.-J."/>
            <person name="Ramirez L."/>
            <person name="Alfaro M."/>
            <person name="Sun H."/>
            <person name="Tritt A."/>
            <person name="Yoshinaga Y."/>
            <person name="Zwiers L.-H."/>
            <person name="Turgeon B."/>
            <person name="Goodwin S."/>
            <person name="Spatafora J."/>
            <person name="Crous P."/>
            <person name="Grigoriev I."/>
        </authorList>
    </citation>
    <scope>NUCLEOTIDE SEQUENCE</scope>
    <source>
        <strain evidence="2">CBS 122368</strain>
    </source>
</reference>
<evidence type="ECO:0008006" key="4">
    <source>
        <dbReference type="Google" id="ProtNLM"/>
    </source>
</evidence>
<dbReference type="EMBL" id="ML987203">
    <property type="protein sequence ID" value="KAF2244054.1"/>
    <property type="molecule type" value="Genomic_DNA"/>
</dbReference>
<keyword evidence="3" id="KW-1185">Reference proteome</keyword>
<keyword evidence="1" id="KW-0732">Signal</keyword>
<feature type="chain" id="PRO_5025578266" description="Secreted protein" evidence="1">
    <location>
        <begin position="21"/>
        <end position="224"/>
    </location>
</feature>
<organism evidence="2 3">
    <name type="scientific">Trematosphaeria pertusa</name>
    <dbReference type="NCBI Taxonomy" id="390896"/>
    <lineage>
        <taxon>Eukaryota</taxon>
        <taxon>Fungi</taxon>
        <taxon>Dikarya</taxon>
        <taxon>Ascomycota</taxon>
        <taxon>Pezizomycotina</taxon>
        <taxon>Dothideomycetes</taxon>
        <taxon>Pleosporomycetidae</taxon>
        <taxon>Pleosporales</taxon>
        <taxon>Massarineae</taxon>
        <taxon>Trematosphaeriaceae</taxon>
        <taxon>Trematosphaeria</taxon>
    </lineage>
</organism>